<accession>A0AAW1UMU4</accession>
<dbReference type="EMBL" id="JARQZJ010000092">
    <property type="protein sequence ID" value="KAK9884108.1"/>
    <property type="molecule type" value="Genomic_DNA"/>
</dbReference>
<dbReference type="Proteomes" id="UP001431783">
    <property type="component" value="Unassembled WGS sequence"/>
</dbReference>
<proteinExistence type="predicted"/>
<name>A0AAW1UMU4_9CUCU</name>
<sequence length="87" mass="9812">MILKDTKRHVSTDPRNIQVYEQYGGSNSIPERVFCLTAFGLLVSILVPIEYFRGPNDSEQKINNLDGSGLSVQDWKQTAANLLESQR</sequence>
<organism evidence="1 2">
    <name type="scientific">Henosepilachna vigintioctopunctata</name>
    <dbReference type="NCBI Taxonomy" id="420089"/>
    <lineage>
        <taxon>Eukaryota</taxon>
        <taxon>Metazoa</taxon>
        <taxon>Ecdysozoa</taxon>
        <taxon>Arthropoda</taxon>
        <taxon>Hexapoda</taxon>
        <taxon>Insecta</taxon>
        <taxon>Pterygota</taxon>
        <taxon>Neoptera</taxon>
        <taxon>Endopterygota</taxon>
        <taxon>Coleoptera</taxon>
        <taxon>Polyphaga</taxon>
        <taxon>Cucujiformia</taxon>
        <taxon>Coccinelloidea</taxon>
        <taxon>Coccinellidae</taxon>
        <taxon>Epilachninae</taxon>
        <taxon>Epilachnini</taxon>
        <taxon>Henosepilachna</taxon>
    </lineage>
</organism>
<evidence type="ECO:0000313" key="2">
    <source>
        <dbReference type="Proteomes" id="UP001431783"/>
    </source>
</evidence>
<dbReference type="AlphaFoldDB" id="A0AAW1UMU4"/>
<gene>
    <name evidence="1" type="ORF">WA026_005062</name>
</gene>
<reference evidence="1 2" key="1">
    <citation type="submission" date="2023-03" db="EMBL/GenBank/DDBJ databases">
        <title>Genome insight into feeding habits of ladybird beetles.</title>
        <authorList>
            <person name="Li H.-S."/>
            <person name="Huang Y.-H."/>
            <person name="Pang H."/>
        </authorList>
    </citation>
    <scope>NUCLEOTIDE SEQUENCE [LARGE SCALE GENOMIC DNA]</scope>
    <source>
        <strain evidence="1">SYSU_2023b</strain>
        <tissue evidence="1">Whole body</tissue>
    </source>
</reference>
<comment type="caution">
    <text evidence="1">The sequence shown here is derived from an EMBL/GenBank/DDBJ whole genome shotgun (WGS) entry which is preliminary data.</text>
</comment>
<protein>
    <submittedName>
        <fullName evidence="1">Uncharacterized protein</fullName>
    </submittedName>
</protein>
<keyword evidence="2" id="KW-1185">Reference proteome</keyword>
<evidence type="ECO:0000313" key="1">
    <source>
        <dbReference type="EMBL" id="KAK9884108.1"/>
    </source>
</evidence>